<evidence type="ECO:0000256" key="3">
    <source>
        <dbReference type="ARBA" id="ARBA00023242"/>
    </source>
</evidence>
<feature type="domain" description="Beta-Casp" evidence="5">
    <location>
        <begin position="249"/>
        <end position="371"/>
    </location>
</feature>
<evidence type="ECO:0000256" key="2">
    <source>
        <dbReference type="ARBA" id="ARBA00022664"/>
    </source>
</evidence>
<comment type="subcellular location">
    <subcellularLocation>
        <location evidence="1 4">Nucleus</location>
    </subcellularLocation>
</comment>
<evidence type="ECO:0000313" key="6">
    <source>
        <dbReference type="EMBL" id="KAK9693102.1"/>
    </source>
</evidence>
<dbReference type="SUPFAM" id="SSF56281">
    <property type="entry name" value="Metallo-hydrolase/oxidoreductase"/>
    <property type="match status" value="1"/>
</dbReference>
<comment type="similarity">
    <text evidence="4">Belongs to the metallo-beta-lactamase superfamily. RNA-metabolizing metallo-beta-lactamase-like family. CPSF2/YSH1 subfamily.</text>
</comment>
<dbReference type="Pfam" id="PF16661">
    <property type="entry name" value="Lactamase_B_6"/>
    <property type="match status" value="1"/>
</dbReference>
<dbReference type="InterPro" id="IPR025069">
    <property type="entry name" value="Cpsf2_C"/>
</dbReference>
<dbReference type="InterPro" id="IPR001279">
    <property type="entry name" value="Metallo-B-lactamas"/>
</dbReference>
<evidence type="ECO:0000259" key="5">
    <source>
        <dbReference type="SMART" id="SM01027"/>
    </source>
</evidence>
<dbReference type="InterPro" id="IPR027075">
    <property type="entry name" value="CPSF2"/>
</dbReference>
<dbReference type="Pfam" id="PF10996">
    <property type="entry name" value="Beta-Casp"/>
    <property type="match status" value="1"/>
</dbReference>
<dbReference type="Pfam" id="PF07521">
    <property type="entry name" value="RMMBL"/>
    <property type="match status" value="1"/>
</dbReference>
<dbReference type="InterPro" id="IPR022712">
    <property type="entry name" value="Beta_Casp"/>
</dbReference>
<keyword evidence="7" id="KW-1185">Reference proteome</keyword>
<dbReference type="CDD" id="cd16293">
    <property type="entry name" value="CPSF2-like_MBL-fold"/>
    <property type="match status" value="1"/>
</dbReference>
<proteinExistence type="inferred from homology"/>
<dbReference type="PANTHER" id="PTHR45922:SF1">
    <property type="entry name" value="CLEAVAGE AND POLYADENYLATION SPECIFICITY FACTOR SUBUNIT 2"/>
    <property type="match status" value="1"/>
</dbReference>
<keyword evidence="4" id="KW-0694">RNA-binding</keyword>
<evidence type="ECO:0000313" key="7">
    <source>
        <dbReference type="Proteomes" id="UP001479436"/>
    </source>
</evidence>
<evidence type="ECO:0000256" key="1">
    <source>
        <dbReference type="ARBA" id="ARBA00004123"/>
    </source>
</evidence>
<accession>A0ABR2VPY8</accession>
<dbReference type="EMBL" id="JASJQH010008383">
    <property type="protein sequence ID" value="KAK9693102.1"/>
    <property type="molecule type" value="Genomic_DNA"/>
</dbReference>
<organism evidence="6 7">
    <name type="scientific">Basidiobolus ranarum</name>
    <dbReference type="NCBI Taxonomy" id="34480"/>
    <lineage>
        <taxon>Eukaryota</taxon>
        <taxon>Fungi</taxon>
        <taxon>Fungi incertae sedis</taxon>
        <taxon>Zoopagomycota</taxon>
        <taxon>Entomophthoromycotina</taxon>
        <taxon>Basidiobolomycetes</taxon>
        <taxon>Basidiobolales</taxon>
        <taxon>Basidiobolaceae</taxon>
        <taxon>Basidiobolus</taxon>
    </lineage>
</organism>
<dbReference type="SMART" id="SM01027">
    <property type="entry name" value="Beta-Casp"/>
    <property type="match status" value="1"/>
</dbReference>
<comment type="caution">
    <text evidence="6">The sequence shown here is derived from an EMBL/GenBank/DDBJ whole genome shotgun (WGS) entry which is preliminary data.</text>
</comment>
<dbReference type="PANTHER" id="PTHR45922">
    <property type="entry name" value="CLEAVAGE AND POLYADENYLATION SPECIFICITY FACTOR SUBUNIT 2"/>
    <property type="match status" value="1"/>
</dbReference>
<dbReference type="InterPro" id="IPR011108">
    <property type="entry name" value="RMMBL"/>
</dbReference>
<dbReference type="InterPro" id="IPR035639">
    <property type="entry name" value="CPSF2_MBL"/>
</dbReference>
<dbReference type="Proteomes" id="UP001479436">
    <property type="component" value="Unassembled WGS sequence"/>
</dbReference>
<name>A0ABR2VPY8_9FUNG</name>
<gene>
    <name evidence="6" type="ORF">K7432_014071</name>
</gene>
<dbReference type="Pfam" id="PF13299">
    <property type="entry name" value="CPSF100_C"/>
    <property type="match status" value="1"/>
</dbReference>
<protein>
    <recommendedName>
        <fullName evidence="4">Cleavage and polyadenylation specificity factor subunit 2</fullName>
    </recommendedName>
    <alternativeName>
        <fullName evidence="4">Cleavage and polyadenylation specificity factor 100 kDa subunit</fullName>
    </alternativeName>
</protein>
<keyword evidence="2 4" id="KW-0507">mRNA processing</keyword>
<sequence>MTSYIKFTAISGSHSEAALCYLLEVDEVKILLDCGWYDNFNLEDLKHLKRVAKQIDVVLLSHPDLAHLGAFPYAYSKLGLTCPVYATLPSQNMGRMCMLDAVLSKKDATDFDLFTLEDVDTAFDRVTILRYSQPTGLSGKAKGILITAYAAGHTIGGTIWKIKKDTDEIVYAVDYNHKKERHLDGTVLHANGLVLESLLRPSVLITDAYNSRAVHAARKYREAALFESIMSTLRSGGNVLIPVDSSARVLEIAYVLDQFWSTQRVTYPLLFFTHKSYRTIQFAKSMLEWMSDSITKQFETARENPFDLKNIRLCHKHSDLAKHNGPKIILASCISMETGFSRDLLVDWGTDPKNTVILTSRGPPNTLARKLYEEWEVIANAAPGAVIPPVHFDLQLQLNISKKVPLEGAELLEHTAAERTRLEREAAQAALIARSKTIIEEDESDESESDVDDVDMEQLLHDQFDLYLKDATKSGGFFKQTQSYRMFPYIERKKRFDDYGEVIQPEKFMKDFDIDQLMNQSMPVDENAENEMDIDKEEQIAEPSIPTKYISEEETIHMTSKVVYIDLEGLSDGRSIKTILPQVNPRKLILIHGTEEATEDLMNSCLQIDEMTKEIFAPKVGEMVNVSSATNIYQVKLTDSLVSSLNFSKLDDYELAHITGKIHYPDDSSTPTLDILPIEEQQGWHPPLFVGDVRLTELKRVLQNEGIVAEFKGDGVLVCDDHVAIRKVIKRVIFIQLSTHSYFNFTSISFRHPLGKLL</sequence>
<evidence type="ECO:0000256" key="4">
    <source>
        <dbReference type="RuleBase" id="RU365006"/>
    </source>
</evidence>
<keyword evidence="3 4" id="KW-0539">Nucleus</keyword>
<dbReference type="Gene3D" id="3.60.15.10">
    <property type="entry name" value="Ribonuclease Z/Hydroxyacylglutathione hydrolase-like"/>
    <property type="match status" value="1"/>
</dbReference>
<reference evidence="6 7" key="1">
    <citation type="submission" date="2023-04" db="EMBL/GenBank/DDBJ databases">
        <title>Genome of Basidiobolus ranarum AG-B5.</title>
        <authorList>
            <person name="Stajich J.E."/>
            <person name="Carter-House D."/>
            <person name="Gryganskyi A."/>
        </authorList>
    </citation>
    <scope>NUCLEOTIDE SEQUENCE [LARGE SCALE GENOMIC DNA]</scope>
    <source>
        <strain evidence="6 7">AG-B5</strain>
    </source>
</reference>
<dbReference type="InterPro" id="IPR036866">
    <property type="entry name" value="RibonucZ/Hydroxyglut_hydro"/>
</dbReference>